<sequence length="82" mass="9437">MLKKMLFHWKSWWKSVYKQNHFVLKLGFSILLVGLAFRLLFSRSAVISEVQETPFVQKTLFSPPPVSFSLPEIADQNGPEGI</sequence>
<reference evidence="1" key="1">
    <citation type="submission" date="2015-12" db="EMBL/GenBank/DDBJ databases">
        <title>Gene expression during late stages of embryo sac development: a critical building block for successful pollen-pistil interactions.</title>
        <authorList>
            <person name="Liu Y."/>
            <person name="Joly V."/>
            <person name="Sabar M."/>
            <person name="Matton D.P."/>
        </authorList>
    </citation>
    <scope>NUCLEOTIDE SEQUENCE</scope>
</reference>
<accession>A0A0V0H2F7</accession>
<evidence type="ECO:0000313" key="1">
    <source>
        <dbReference type="EMBL" id="JAP14185.1"/>
    </source>
</evidence>
<organism evidence="1">
    <name type="scientific">Solanum chacoense</name>
    <name type="common">Chaco potato</name>
    <dbReference type="NCBI Taxonomy" id="4108"/>
    <lineage>
        <taxon>Eukaryota</taxon>
        <taxon>Viridiplantae</taxon>
        <taxon>Streptophyta</taxon>
        <taxon>Embryophyta</taxon>
        <taxon>Tracheophyta</taxon>
        <taxon>Spermatophyta</taxon>
        <taxon>Magnoliopsida</taxon>
        <taxon>eudicotyledons</taxon>
        <taxon>Gunneridae</taxon>
        <taxon>Pentapetalae</taxon>
        <taxon>asterids</taxon>
        <taxon>lamiids</taxon>
        <taxon>Solanales</taxon>
        <taxon>Solanaceae</taxon>
        <taxon>Solanoideae</taxon>
        <taxon>Solaneae</taxon>
        <taxon>Solanum</taxon>
    </lineage>
</organism>
<dbReference type="AlphaFoldDB" id="A0A0V0H2F7"/>
<dbReference type="EMBL" id="GEDG01026930">
    <property type="protein sequence ID" value="JAP14185.1"/>
    <property type="molecule type" value="Transcribed_RNA"/>
</dbReference>
<proteinExistence type="predicted"/>
<protein>
    <submittedName>
        <fullName evidence="1">Putative ovule protein</fullName>
    </submittedName>
</protein>
<name>A0A0V0H2F7_SOLCH</name>